<feature type="signal peptide" evidence="1">
    <location>
        <begin position="1"/>
        <end position="26"/>
    </location>
</feature>
<reference evidence="5 7" key="2">
    <citation type="journal article" date="2016" name="Sci. Rep.">
        <title>Evaluation of genetic diversity among strains of the human gut commensal Bifidobacterium adolescentis.</title>
        <authorList>
            <person name="Duranti S."/>
            <person name="Milani C."/>
            <person name="Lugli G.A."/>
            <person name="Mancabelli L."/>
            <person name="Turroni F."/>
            <person name="Ferrario C."/>
            <person name="Mangifesta M."/>
            <person name="Viappiani A."/>
            <person name="Sanchez B."/>
            <person name="Margolles A."/>
            <person name="van Sinderen D."/>
            <person name="Ventura M."/>
        </authorList>
    </citation>
    <scope>NUCLEOTIDE SEQUENCE [LARGE SCALE GENOMIC DNA]</scope>
    <source>
        <strain evidence="5 7">487B</strain>
    </source>
</reference>
<gene>
    <name evidence="5" type="ORF">B0487_1662</name>
    <name evidence="2" type="ORF">B19861_14440</name>
    <name evidence="3" type="ORF">ERS852382_00110</name>
    <name evidence="4" type="ORF">NE692_05280</name>
</gene>
<dbReference type="PROSITE" id="PS51257">
    <property type="entry name" value="PROKAR_LIPOPROTEIN"/>
    <property type="match status" value="1"/>
</dbReference>
<protein>
    <submittedName>
        <fullName evidence="4">DUF4230 domain-containing protein</fullName>
    </submittedName>
</protein>
<evidence type="ECO:0000313" key="7">
    <source>
        <dbReference type="Proteomes" id="UP000193377"/>
    </source>
</evidence>
<feature type="chain" id="PRO_5044549721" evidence="1">
    <location>
        <begin position="27"/>
        <end position="197"/>
    </location>
</feature>
<dbReference type="EMBL" id="LNKD01000002">
    <property type="protein sequence ID" value="OSG86153.1"/>
    <property type="molecule type" value="Genomic_DNA"/>
</dbReference>
<dbReference type="EMBL" id="AP028457">
    <property type="protein sequence ID" value="BEK83502.1"/>
    <property type="molecule type" value="Genomic_DNA"/>
</dbReference>
<keyword evidence="8" id="KW-1185">Reference proteome</keyword>
<dbReference type="InterPro" id="IPR025324">
    <property type="entry name" value="DUF4230"/>
</dbReference>
<dbReference type="RefSeq" id="WP_227561622.1">
    <property type="nucleotide sequence ID" value="NZ_AP028457.1"/>
</dbReference>
<organism evidence="3 6">
    <name type="scientific">Bifidobacterium adolescentis</name>
    <dbReference type="NCBI Taxonomy" id="1680"/>
    <lineage>
        <taxon>Bacteria</taxon>
        <taxon>Bacillati</taxon>
        <taxon>Actinomycetota</taxon>
        <taxon>Actinomycetes</taxon>
        <taxon>Bifidobacteriales</taxon>
        <taxon>Bifidobacteriaceae</taxon>
        <taxon>Bifidobacterium</taxon>
    </lineage>
</organism>
<evidence type="ECO:0000313" key="3">
    <source>
        <dbReference type="EMBL" id="CUN35556.1"/>
    </source>
</evidence>
<dbReference type="EMBL" id="CYYI01000001">
    <property type="protein sequence ID" value="CUN35556.1"/>
    <property type="molecule type" value="Genomic_DNA"/>
</dbReference>
<dbReference type="AlphaFoldDB" id="A0A173W9E6"/>
<reference evidence="2 8" key="4">
    <citation type="submission" date="2023-06" db="EMBL/GenBank/DDBJ databases">
        <title>Complete Genome Sequences of Bifidobacterium faecale strain JCM19861T was isolated from human faeces by Jung-Hye Choi et al. (2014).</title>
        <authorList>
            <person name="Okuhama S."/>
            <person name="Takahashi H."/>
            <person name="Imaizumi K."/>
            <person name="Nakayama S."/>
            <person name="Ogata Y."/>
            <person name="Suda W."/>
        </authorList>
    </citation>
    <scope>NUCLEOTIDE SEQUENCE [LARGE SCALE GENOMIC DNA]</scope>
    <source>
        <strain evidence="2 8">JCM 19861</strain>
    </source>
</reference>
<keyword evidence="1" id="KW-0732">Signal</keyword>
<evidence type="ECO:0000256" key="1">
    <source>
        <dbReference type="SAM" id="SignalP"/>
    </source>
</evidence>
<name>A0A173W9E6_BIFAD</name>
<evidence type="ECO:0000313" key="8">
    <source>
        <dbReference type="Proteomes" id="UP001357973"/>
    </source>
</evidence>
<evidence type="ECO:0000313" key="4">
    <source>
        <dbReference type="EMBL" id="MCQ4792874.1"/>
    </source>
</evidence>
<reference evidence="4" key="3">
    <citation type="submission" date="2022-06" db="EMBL/GenBank/DDBJ databases">
        <title>Isolation of gut microbiota from human fecal samples.</title>
        <authorList>
            <person name="Pamer E.G."/>
            <person name="Barat B."/>
            <person name="Waligurski E."/>
            <person name="Medina S."/>
            <person name="Paddock L."/>
            <person name="Mostad J."/>
        </authorList>
    </citation>
    <scope>NUCLEOTIDE SEQUENCE</scope>
    <source>
        <strain evidence="4">SL.1.01</strain>
    </source>
</reference>
<evidence type="ECO:0000313" key="5">
    <source>
        <dbReference type="EMBL" id="OSG86153.1"/>
    </source>
</evidence>
<proteinExistence type="predicted"/>
<reference evidence="3 6" key="1">
    <citation type="submission" date="2015-09" db="EMBL/GenBank/DDBJ databases">
        <authorList>
            <consortium name="Pathogen Informatics"/>
        </authorList>
    </citation>
    <scope>NUCLEOTIDE SEQUENCE [LARGE SCALE GENOMIC DNA]</scope>
    <source>
        <strain evidence="3 6">2789STDY5608824</strain>
    </source>
</reference>
<dbReference type="Pfam" id="PF14014">
    <property type="entry name" value="DUF4230"/>
    <property type="match status" value="1"/>
</dbReference>
<evidence type="ECO:0000313" key="6">
    <source>
        <dbReference type="Proteomes" id="UP000095647"/>
    </source>
</evidence>
<evidence type="ECO:0000313" key="2">
    <source>
        <dbReference type="EMBL" id="BEK83502.1"/>
    </source>
</evidence>
<sequence length="197" mass="21869">MLTNNRSMKRAIAALCVATLACSAVGCGEEKKEAIPTFSNATYIAQMATLKCYYHNTAKLSHEGSWFFNNGYKRMWMEYSGIVKYGIDADKVTISPDANGHRVIITVPPAHVLDDPDVNEKSFSKPLVSTGFATSITAEEKTEMFDKAQQSMLKQAKTDSALLAQAEARARTILEQYVRNVLGDDAKNWTIEFKDVQ</sequence>
<dbReference type="Proteomes" id="UP000095647">
    <property type="component" value="Unassembled WGS sequence"/>
</dbReference>
<dbReference type="Proteomes" id="UP001206013">
    <property type="component" value="Unassembled WGS sequence"/>
</dbReference>
<dbReference type="Proteomes" id="UP001357973">
    <property type="component" value="Chromosome"/>
</dbReference>
<accession>A0A173W9E6</accession>
<dbReference type="Proteomes" id="UP000193377">
    <property type="component" value="Unassembled WGS sequence"/>
</dbReference>
<dbReference type="EMBL" id="JANFYM010000003">
    <property type="protein sequence ID" value="MCQ4792874.1"/>
    <property type="molecule type" value="Genomic_DNA"/>
</dbReference>